<feature type="chain" id="PRO_5047467987" evidence="4">
    <location>
        <begin position="26"/>
        <end position="341"/>
    </location>
</feature>
<dbReference type="SUPFAM" id="SSF53850">
    <property type="entry name" value="Periplasmic binding protein-like II"/>
    <property type="match status" value="1"/>
</dbReference>
<organism evidence="6 7">
    <name type="scientific">Bosea robiniae</name>
    <dbReference type="NCBI Taxonomy" id="1036780"/>
    <lineage>
        <taxon>Bacteria</taxon>
        <taxon>Pseudomonadati</taxon>
        <taxon>Pseudomonadota</taxon>
        <taxon>Alphaproteobacteria</taxon>
        <taxon>Hyphomicrobiales</taxon>
        <taxon>Boseaceae</taxon>
        <taxon>Bosea</taxon>
    </lineage>
</organism>
<name>A0ABY0P0V0_9HYPH</name>
<keyword evidence="3 4" id="KW-0732">Signal</keyword>
<comment type="caution">
    <text evidence="6">The sequence shown here is derived from an EMBL/GenBank/DDBJ whole genome shotgun (WGS) entry which is preliminary data.</text>
</comment>
<dbReference type="RefSeq" id="WP_091857564.1">
    <property type="nucleotide sequence ID" value="NZ_FNBZ01000004.1"/>
</dbReference>
<protein>
    <submittedName>
        <fullName evidence="6">General L-amino acid transport system substrate-binding protein</fullName>
    </submittedName>
</protein>
<evidence type="ECO:0000256" key="1">
    <source>
        <dbReference type="ARBA" id="ARBA00010333"/>
    </source>
</evidence>
<evidence type="ECO:0000313" key="6">
    <source>
        <dbReference type="EMBL" id="SDG60327.1"/>
    </source>
</evidence>
<accession>A0ABY0P0V0</accession>
<evidence type="ECO:0000313" key="7">
    <source>
        <dbReference type="Proteomes" id="UP000199468"/>
    </source>
</evidence>
<dbReference type="PANTHER" id="PTHR30085">
    <property type="entry name" value="AMINO ACID ABC TRANSPORTER PERMEASE"/>
    <property type="match status" value="1"/>
</dbReference>
<keyword evidence="7" id="KW-1185">Reference proteome</keyword>
<dbReference type="InterPro" id="IPR001638">
    <property type="entry name" value="Solute-binding_3/MltF_N"/>
</dbReference>
<evidence type="ECO:0000256" key="2">
    <source>
        <dbReference type="ARBA" id="ARBA00022448"/>
    </source>
</evidence>
<evidence type="ECO:0000259" key="5">
    <source>
        <dbReference type="SMART" id="SM00062"/>
    </source>
</evidence>
<dbReference type="Pfam" id="PF00497">
    <property type="entry name" value="SBP_bac_3"/>
    <property type="match status" value="1"/>
</dbReference>
<reference evidence="6 7" key="1">
    <citation type="submission" date="2016-10" db="EMBL/GenBank/DDBJ databases">
        <authorList>
            <person name="Varghese N."/>
            <person name="Submissions S."/>
        </authorList>
    </citation>
    <scope>NUCLEOTIDE SEQUENCE [LARGE SCALE GENOMIC DNA]</scope>
    <source>
        <strain evidence="6 7">DSM 26672</strain>
    </source>
</reference>
<gene>
    <name evidence="6" type="ORF">SAMN05421844_104463</name>
</gene>
<keyword evidence="2" id="KW-0813">Transport</keyword>
<feature type="signal peptide" evidence="4">
    <location>
        <begin position="1"/>
        <end position="25"/>
    </location>
</feature>
<dbReference type="CDD" id="cd13692">
    <property type="entry name" value="PBP2_BztA"/>
    <property type="match status" value="1"/>
</dbReference>
<dbReference type="SMART" id="SM00062">
    <property type="entry name" value="PBPb"/>
    <property type="match status" value="1"/>
</dbReference>
<dbReference type="Proteomes" id="UP000199468">
    <property type="component" value="Unassembled WGS sequence"/>
</dbReference>
<dbReference type="Gene3D" id="3.40.190.10">
    <property type="entry name" value="Periplasmic binding protein-like II"/>
    <property type="match status" value="2"/>
</dbReference>
<evidence type="ECO:0000256" key="3">
    <source>
        <dbReference type="ARBA" id="ARBA00022729"/>
    </source>
</evidence>
<dbReference type="InterPro" id="IPR051455">
    <property type="entry name" value="Bact_solute-bind_prot3"/>
</dbReference>
<sequence>MVQDFLKTTVLAASLLLSSLPPAAAGPHLDALRQRGVLKCGTSEGTPGITMPDREGNWTGIYADLCRAIAAAVLGDATKVDFVPTTTVTRFTALQSGEIDVLSRTATVTLTREAQLGLRFAPIWFYDGQAIIVPRKLGVTSAKQLSGATVCIQQGSTSELNLSEYFRTHGMTFSPVTVATLDAVEDAFFSGRCDAYSNDSTPLIGMRLKAERPDDYALLPERLSKEPTALAIRKGDEQFYDVVRWVVFALMEAEEMGVTSANAAELAINGPPALKRLLGSEPGLGKALGLDERWVARMIAAVGNYGEIFERNLGKGSRIGLDRGQNDLWTRGGQIYALPLR</sequence>
<dbReference type="EMBL" id="FNBZ01000004">
    <property type="protein sequence ID" value="SDG60327.1"/>
    <property type="molecule type" value="Genomic_DNA"/>
</dbReference>
<evidence type="ECO:0000256" key="4">
    <source>
        <dbReference type="SAM" id="SignalP"/>
    </source>
</evidence>
<proteinExistence type="inferred from homology"/>
<comment type="similarity">
    <text evidence="1">Belongs to the bacterial solute-binding protein 3 family.</text>
</comment>
<dbReference type="PANTHER" id="PTHR30085:SF7">
    <property type="entry name" value="AMINO-ACID ABC TRANSPORTER-BINDING PROTEIN YHDW-RELATED"/>
    <property type="match status" value="1"/>
</dbReference>
<feature type="domain" description="Solute-binding protein family 3/N-terminal" evidence="5">
    <location>
        <begin position="37"/>
        <end position="266"/>
    </location>
</feature>